<reference evidence="1 2" key="2">
    <citation type="submission" date="2022-12" db="EMBL/GenBank/DDBJ databases">
        <title>Genome analysis and biological profiling of marine Salinicoccus roseus MOSEL-ME25.</title>
        <authorList>
            <person name="Mirza F.T."/>
            <person name="Xie Y."/>
            <person name="Shinwari Z.K."/>
        </authorList>
    </citation>
    <scope>NUCLEOTIDE SEQUENCE [LARGE SCALE GENOMIC DNA]</scope>
    <source>
        <strain evidence="1 2">MOSEL-ME25</strain>
    </source>
</reference>
<evidence type="ECO:0000313" key="1">
    <source>
        <dbReference type="EMBL" id="MDB0581365.1"/>
    </source>
</evidence>
<gene>
    <name evidence="1" type="ORF">F7P68_0012600</name>
</gene>
<organism evidence="1 2">
    <name type="scientific">Salinicoccus roseus</name>
    <dbReference type="NCBI Taxonomy" id="45670"/>
    <lineage>
        <taxon>Bacteria</taxon>
        <taxon>Bacillati</taxon>
        <taxon>Bacillota</taxon>
        <taxon>Bacilli</taxon>
        <taxon>Bacillales</taxon>
        <taxon>Staphylococcaceae</taxon>
        <taxon>Salinicoccus</taxon>
    </lineage>
</organism>
<dbReference type="RefSeq" id="WP_156964998.1">
    <property type="nucleotide sequence ID" value="NZ_JABEVU030000001.1"/>
</dbReference>
<reference evidence="2" key="1">
    <citation type="submission" date="2020-04" db="EMBL/GenBank/DDBJ databases">
        <title>Genome analysis and biological profiling of marine Cellulosimicrobium funkei MOSEL-ME6.</title>
        <authorList>
            <person name="Tanveer F."/>
            <person name="Xie Y."/>
            <person name="Shinwari Z.K."/>
        </authorList>
    </citation>
    <scope>NUCLEOTIDE SEQUENCE [LARGE SCALE GENOMIC DNA]</scope>
    <source>
        <strain evidence="2">MOSEL-ME25</strain>
    </source>
</reference>
<dbReference type="EMBL" id="JABEVU030000001">
    <property type="protein sequence ID" value="MDB0581365.1"/>
    <property type="molecule type" value="Genomic_DNA"/>
</dbReference>
<accession>A0ABT4YLK4</accession>
<sequence>MIRKRSYTKYAPKPSAIPYDIGKKLQQTRYVKEKPLALSTYWQDMYRNMFWGWHT</sequence>
<proteinExistence type="predicted"/>
<dbReference type="GeneID" id="77846515"/>
<name>A0ABT4YLK4_9STAP</name>
<protein>
    <submittedName>
        <fullName evidence="1">Uncharacterized protein</fullName>
    </submittedName>
</protein>
<evidence type="ECO:0000313" key="2">
    <source>
        <dbReference type="Proteomes" id="UP000527860"/>
    </source>
</evidence>
<keyword evidence="2" id="KW-1185">Reference proteome</keyword>
<comment type="caution">
    <text evidence="1">The sequence shown here is derived from an EMBL/GenBank/DDBJ whole genome shotgun (WGS) entry which is preliminary data.</text>
</comment>
<dbReference type="Proteomes" id="UP000527860">
    <property type="component" value="Unassembled WGS sequence"/>
</dbReference>